<feature type="compositionally biased region" description="Pro residues" evidence="15">
    <location>
        <begin position="722"/>
        <end position="736"/>
    </location>
</feature>
<keyword evidence="4" id="KW-0597">Phosphoprotein</keyword>
<feature type="region of interest" description="Disordered" evidence="15">
    <location>
        <begin position="506"/>
        <end position="844"/>
    </location>
</feature>
<evidence type="ECO:0000256" key="7">
    <source>
        <dbReference type="ARBA" id="ARBA00022989"/>
    </source>
</evidence>
<feature type="compositionally biased region" description="Low complexity" evidence="15">
    <location>
        <begin position="697"/>
        <end position="708"/>
    </location>
</feature>
<evidence type="ECO:0000256" key="3">
    <source>
        <dbReference type="ARBA" id="ARBA00022481"/>
    </source>
</evidence>
<keyword evidence="8 14" id="KW-0472">Membrane</keyword>
<keyword evidence="2" id="KW-1003">Cell membrane</keyword>
<dbReference type="PROSITE" id="PS50216">
    <property type="entry name" value="DHHC"/>
    <property type="match status" value="1"/>
</dbReference>
<evidence type="ECO:0000313" key="18">
    <source>
        <dbReference type="Proteomes" id="UP000518266"/>
    </source>
</evidence>
<dbReference type="EC" id="2.3.1.225" evidence="14"/>
<comment type="catalytic activity">
    <reaction evidence="13">
        <text>L-cysteinyl-[protein] + hexadecanoyl-CoA = S-hexadecanoyl-L-cysteinyl-[protein] + CoA</text>
        <dbReference type="Rhea" id="RHEA:36683"/>
        <dbReference type="Rhea" id="RHEA-COMP:10131"/>
        <dbReference type="Rhea" id="RHEA-COMP:11032"/>
        <dbReference type="ChEBI" id="CHEBI:29950"/>
        <dbReference type="ChEBI" id="CHEBI:57287"/>
        <dbReference type="ChEBI" id="CHEBI:57379"/>
        <dbReference type="ChEBI" id="CHEBI:74151"/>
        <dbReference type="EC" id="2.3.1.225"/>
    </reaction>
    <physiologicalReaction direction="left-to-right" evidence="13">
        <dbReference type="Rhea" id="RHEA:36684"/>
    </physiologicalReaction>
</comment>
<dbReference type="PANTHER" id="PTHR12349">
    <property type="entry name" value="ANKYRIN REPEAT AND LEM DOMAIN-CONTAINING PROTEIN 2"/>
    <property type="match status" value="1"/>
</dbReference>
<evidence type="ECO:0000256" key="11">
    <source>
        <dbReference type="ARBA" id="ARBA00023315"/>
    </source>
</evidence>
<dbReference type="InterPro" id="IPR001594">
    <property type="entry name" value="Palmitoyltrfase_DHHC"/>
</dbReference>
<feature type="transmembrane region" description="Helical" evidence="14">
    <location>
        <begin position="152"/>
        <end position="178"/>
    </location>
</feature>
<reference evidence="17 18" key="1">
    <citation type="submission" date="2020-03" db="EMBL/GenBank/DDBJ databases">
        <title>Dissostichus mawsoni Genome sequencing and assembly.</title>
        <authorList>
            <person name="Park H."/>
        </authorList>
    </citation>
    <scope>NUCLEOTIDE SEQUENCE [LARGE SCALE GENOMIC DNA]</scope>
    <source>
        <strain evidence="17">DM0001</strain>
        <tissue evidence="17">Muscle</tissue>
    </source>
</reference>
<feature type="compositionally biased region" description="Acidic residues" evidence="15">
    <location>
        <begin position="833"/>
        <end position="844"/>
    </location>
</feature>
<feature type="compositionally biased region" description="Low complexity" evidence="15">
    <location>
        <begin position="575"/>
        <end position="594"/>
    </location>
</feature>
<feature type="transmembrane region" description="Helical" evidence="14">
    <location>
        <begin position="184"/>
        <end position="205"/>
    </location>
</feature>
<dbReference type="Proteomes" id="UP000518266">
    <property type="component" value="Unassembled WGS sequence"/>
</dbReference>
<keyword evidence="11 14" id="KW-0012">Acyltransferase</keyword>
<keyword evidence="5 14" id="KW-0808">Transferase</keyword>
<evidence type="ECO:0000256" key="12">
    <source>
        <dbReference type="ARBA" id="ARBA00023463"/>
    </source>
</evidence>
<keyword evidence="18" id="KW-1185">Reference proteome</keyword>
<evidence type="ECO:0000313" key="17">
    <source>
        <dbReference type="EMBL" id="KAF3851838.1"/>
    </source>
</evidence>
<dbReference type="AlphaFoldDB" id="A0A7J5YUK8"/>
<feature type="domain" description="Palmitoyltransferase DHHC" evidence="16">
    <location>
        <begin position="240"/>
        <end position="360"/>
    </location>
</feature>
<evidence type="ECO:0000256" key="13">
    <source>
        <dbReference type="ARBA" id="ARBA00047790"/>
    </source>
</evidence>
<feature type="compositionally biased region" description="Basic and acidic residues" evidence="15">
    <location>
        <begin position="553"/>
        <end position="563"/>
    </location>
</feature>
<organism evidence="17 18">
    <name type="scientific">Dissostichus mawsoni</name>
    <name type="common">Antarctic cod</name>
    <dbReference type="NCBI Taxonomy" id="36200"/>
    <lineage>
        <taxon>Eukaryota</taxon>
        <taxon>Metazoa</taxon>
        <taxon>Chordata</taxon>
        <taxon>Craniata</taxon>
        <taxon>Vertebrata</taxon>
        <taxon>Euteleostomi</taxon>
        <taxon>Actinopterygii</taxon>
        <taxon>Neopterygii</taxon>
        <taxon>Teleostei</taxon>
        <taxon>Neoteleostei</taxon>
        <taxon>Acanthomorphata</taxon>
        <taxon>Eupercaria</taxon>
        <taxon>Perciformes</taxon>
        <taxon>Notothenioidei</taxon>
        <taxon>Nototheniidae</taxon>
        <taxon>Dissostichus</taxon>
    </lineage>
</organism>
<evidence type="ECO:0000259" key="16">
    <source>
        <dbReference type="Pfam" id="PF01529"/>
    </source>
</evidence>
<dbReference type="OrthoDB" id="4096362at2759"/>
<proteinExistence type="inferred from homology"/>
<accession>A0A7J5YUK8</accession>
<dbReference type="GO" id="GO:0005886">
    <property type="term" value="C:plasma membrane"/>
    <property type="evidence" value="ECO:0007669"/>
    <property type="project" value="UniProtKB-SubCell"/>
</dbReference>
<protein>
    <recommendedName>
        <fullName evidence="14">Palmitoyltransferase</fullName>
        <ecNumber evidence="14">2.3.1.225</ecNumber>
    </recommendedName>
</protein>
<keyword evidence="7 14" id="KW-1133">Transmembrane helix</keyword>
<dbReference type="PANTHER" id="PTHR12349:SF3">
    <property type="entry name" value="PALMITOYLTRANSFERASE ZDHHC5"/>
    <property type="match status" value="1"/>
</dbReference>
<feature type="compositionally biased region" description="Low complexity" evidence="15">
    <location>
        <begin position="664"/>
        <end position="680"/>
    </location>
</feature>
<feature type="region of interest" description="Disordered" evidence="15">
    <location>
        <begin position="435"/>
        <end position="490"/>
    </location>
</feature>
<comment type="similarity">
    <text evidence="12">Belongs to the DHHC palmitoyltransferase family. ERF2/ZDHHC9 subfamily.</text>
</comment>
<name>A0A7J5YUK8_DISMA</name>
<feature type="compositionally biased region" description="Pro residues" evidence="15">
    <location>
        <begin position="681"/>
        <end position="693"/>
    </location>
</feature>
<comment type="domain">
    <text evidence="14">The DHHC domain is required for palmitoyltransferase activity.</text>
</comment>
<evidence type="ECO:0000256" key="9">
    <source>
        <dbReference type="ARBA" id="ARBA00023139"/>
    </source>
</evidence>
<feature type="transmembrane region" description="Helical" evidence="14">
    <location>
        <begin position="322"/>
        <end position="348"/>
    </location>
</feature>
<comment type="caution">
    <text evidence="17">The sequence shown here is derived from an EMBL/GenBank/DDBJ whole genome shotgun (WGS) entry which is preliminary data.</text>
</comment>
<keyword evidence="3" id="KW-0488">Methylation</keyword>
<evidence type="ECO:0000256" key="5">
    <source>
        <dbReference type="ARBA" id="ARBA00022679"/>
    </source>
</evidence>
<sequence length="844" mass="91019">MELILNTATSVFYPHIKEYKSRSSSSGRCSGESVSSRGLLCEGVIRASVLSAGKEAEGRPCTSLEKKGTEPVAGRLTTCLPLPSLAPHQTPFTEQSHEAGGVHTSGCWKDKTCYIKDLMPGIGSKSGGRGPSSSPLPHTVIPASRPLRPSRYVPVSAATFFLVGSTTLFFCFTCPWLSERFSVAVPIYNGVVFLFVLANFCMATFMDPGIFPRAEEDEDKEDDFRAPLYKTVEIRGIQVRMKWCSTCRFYRPPRCSHCSVCDNCVEDFDHHCPWVNNCIGRRNYRYFFLFLLSLTVHIIAVFGFGMLFILYHRQNIDRLHAIVTLAVMCVAGLFFIPVAGLTGFHIVLVARGRTTNEQVTGKFRGGVNPFTNGCWKNVSHVLCSSQAPRYLGRKKCVQSVCVQPPFLRPQLTEAQLAAKILDNGIQGDLHRSKSSLEMMESQSCDAEPPPPPKPELRYPGITRGNTEECSLLNKAPPTPTMYKYRPTYSPGKNHTALTHAYANQLSRGESVGSAKDSSSSTSSLLQASQQPGFRSQPSLDRRDAVGGAGGGAGEERREGRREVGGIPGYTLGGRSYPSFSSSSTHTSAGTTHLSEATTTSASFKSLANQTPPPHHPSRNGSLSYDSLVAGGEDFDKGVVVAPEAPSGRPCTPAAGGYTSPFLRPTTTTAPPTSTTTSPSSIAPPPPHPPPPHLPRQGAPAGGSSPPASQSHLCPAVLCLPASPTPSPPPRPSPPPPHAHHHHHSSSSSSTSRPPRFAAPYAPPHHHAYPYRTRSTDTPRDPPPPPPPTLPARPTPRPWASLSPTPAPPQQRCSTGSSGRPQRQPGPTRQGWGEEGEELGEEEEE</sequence>
<evidence type="ECO:0000256" key="14">
    <source>
        <dbReference type="RuleBase" id="RU079119"/>
    </source>
</evidence>
<feature type="compositionally biased region" description="Polar residues" evidence="15">
    <location>
        <begin position="810"/>
        <end position="826"/>
    </location>
</feature>
<evidence type="ECO:0000256" key="10">
    <source>
        <dbReference type="ARBA" id="ARBA00023288"/>
    </source>
</evidence>
<gene>
    <name evidence="17" type="ORF">F7725_005193</name>
</gene>
<keyword evidence="6 14" id="KW-0812">Transmembrane</keyword>
<keyword evidence="10" id="KW-0449">Lipoprotein</keyword>
<feature type="compositionally biased region" description="Low complexity" evidence="15">
    <location>
        <begin position="745"/>
        <end position="759"/>
    </location>
</feature>
<evidence type="ECO:0000256" key="2">
    <source>
        <dbReference type="ARBA" id="ARBA00022475"/>
    </source>
</evidence>
<feature type="compositionally biased region" description="Pro residues" evidence="15">
    <location>
        <begin position="780"/>
        <end position="796"/>
    </location>
</feature>
<dbReference type="EMBL" id="JAAKFY010000009">
    <property type="protein sequence ID" value="KAF3851838.1"/>
    <property type="molecule type" value="Genomic_DNA"/>
</dbReference>
<evidence type="ECO:0000256" key="1">
    <source>
        <dbReference type="ARBA" id="ARBA00004651"/>
    </source>
</evidence>
<evidence type="ECO:0000256" key="8">
    <source>
        <dbReference type="ARBA" id="ARBA00023136"/>
    </source>
</evidence>
<keyword evidence="9" id="KW-0564">Palmitate</keyword>
<feature type="transmembrane region" description="Helical" evidence="14">
    <location>
        <begin position="286"/>
        <end position="310"/>
    </location>
</feature>
<feature type="compositionally biased region" description="Polar residues" evidence="15">
    <location>
        <begin position="595"/>
        <end position="609"/>
    </location>
</feature>
<dbReference type="GO" id="GO:0019706">
    <property type="term" value="F:protein-cysteine S-palmitoyltransferase activity"/>
    <property type="evidence" value="ECO:0007669"/>
    <property type="project" value="UniProtKB-EC"/>
</dbReference>
<feature type="compositionally biased region" description="Low complexity" evidence="15">
    <location>
        <begin position="510"/>
        <end position="529"/>
    </location>
</feature>
<evidence type="ECO:0000256" key="15">
    <source>
        <dbReference type="SAM" id="MobiDB-lite"/>
    </source>
</evidence>
<evidence type="ECO:0000256" key="6">
    <source>
        <dbReference type="ARBA" id="ARBA00022692"/>
    </source>
</evidence>
<dbReference type="Pfam" id="PF01529">
    <property type="entry name" value="DHHC"/>
    <property type="match status" value="1"/>
</dbReference>
<evidence type="ECO:0000256" key="4">
    <source>
        <dbReference type="ARBA" id="ARBA00022553"/>
    </source>
</evidence>
<comment type="subcellular location">
    <subcellularLocation>
        <location evidence="1">Cell membrane</location>
        <topology evidence="1">Multi-pass membrane protein</topology>
    </subcellularLocation>
</comment>